<name>A0ABT2WE61_9BACI</name>
<accession>A0ABT2WE61</accession>
<evidence type="ECO:0000256" key="1">
    <source>
        <dbReference type="ARBA" id="ARBA00008798"/>
    </source>
</evidence>
<reference evidence="11 12" key="1">
    <citation type="submission" date="2022-10" db="EMBL/GenBank/DDBJ databases">
        <title>Description of Fervidibacillus gen. nov. in the family Fervidibacillaceae fam. nov. with two species, Fervidibacillus albus sp. nov., and Fervidibacillus halotolerans sp. nov., isolated from tidal flat sediments.</title>
        <authorList>
            <person name="Kwon K.K."/>
            <person name="Yang S.-H."/>
        </authorList>
    </citation>
    <scope>NUCLEOTIDE SEQUENCE [LARGE SCALE GENOMIC DNA]</scope>
    <source>
        <strain evidence="11 12">DSM 23332</strain>
    </source>
</reference>
<dbReference type="Gene3D" id="1.10.260.40">
    <property type="entry name" value="lambda repressor-like DNA-binding domains"/>
    <property type="match status" value="1"/>
</dbReference>
<organism evidence="11 12">
    <name type="scientific">Pallidibacillus thermolactis</name>
    <dbReference type="NCBI Taxonomy" id="251051"/>
    <lineage>
        <taxon>Bacteria</taxon>
        <taxon>Bacillati</taxon>
        <taxon>Bacillota</taxon>
        <taxon>Bacilli</taxon>
        <taxon>Bacillales</taxon>
        <taxon>Bacillaceae</taxon>
        <taxon>Pallidibacillus</taxon>
    </lineage>
</organism>
<dbReference type="Pfam" id="PF04963">
    <property type="entry name" value="Sigma54_CBD"/>
    <property type="match status" value="1"/>
</dbReference>
<gene>
    <name evidence="11" type="primary">rpoN</name>
    <name evidence="11" type="ORF">OEV82_01895</name>
</gene>
<dbReference type="Gene3D" id="1.10.10.60">
    <property type="entry name" value="Homeodomain-like"/>
    <property type="match status" value="1"/>
</dbReference>
<comment type="similarity">
    <text evidence="1">Belongs to the sigma-54 factor family.</text>
</comment>
<dbReference type="Gene3D" id="1.10.10.1330">
    <property type="entry name" value="RNA polymerase sigma-54 factor, core-binding domain"/>
    <property type="match status" value="1"/>
</dbReference>
<proteinExistence type="inferred from homology"/>
<evidence type="ECO:0000256" key="5">
    <source>
        <dbReference type="ARBA" id="ARBA00023015"/>
    </source>
</evidence>
<dbReference type="InterPro" id="IPR007634">
    <property type="entry name" value="RNA_pol_sigma_54_DNA-bd"/>
</dbReference>
<evidence type="ECO:0000259" key="10">
    <source>
        <dbReference type="Pfam" id="PF04963"/>
    </source>
</evidence>
<evidence type="ECO:0000256" key="4">
    <source>
        <dbReference type="ARBA" id="ARBA00022695"/>
    </source>
</evidence>
<dbReference type="PROSITE" id="PS00717">
    <property type="entry name" value="SIGMA54_1"/>
    <property type="match status" value="1"/>
</dbReference>
<evidence type="ECO:0000256" key="6">
    <source>
        <dbReference type="ARBA" id="ARBA00023082"/>
    </source>
</evidence>
<dbReference type="Pfam" id="PF00309">
    <property type="entry name" value="Sigma54_AID"/>
    <property type="match status" value="1"/>
</dbReference>
<feature type="domain" description="RNA polymerase sigma factor 54 DNA-binding" evidence="9">
    <location>
        <begin position="280"/>
        <end position="439"/>
    </location>
</feature>
<dbReference type="RefSeq" id="WP_263060818.1">
    <property type="nucleotide sequence ID" value="NZ_JAOUSE010000003.1"/>
</dbReference>
<evidence type="ECO:0000256" key="3">
    <source>
        <dbReference type="ARBA" id="ARBA00022679"/>
    </source>
</evidence>
<keyword evidence="5" id="KW-0805">Transcription regulation</keyword>
<dbReference type="PROSITE" id="PS50044">
    <property type="entry name" value="SIGMA54_3"/>
    <property type="match status" value="1"/>
</dbReference>
<dbReference type="Pfam" id="PF04552">
    <property type="entry name" value="Sigma54_DBD"/>
    <property type="match status" value="1"/>
</dbReference>
<evidence type="ECO:0000313" key="11">
    <source>
        <dbReference type="EMBL" id="MCU9593206.1"/>
    </source>
</evidence>
<dbReference type="InterPro" id="IPR007046">
    <property type="entry name" value="RNA_pol_sigma_54_core-bd"/>
</dbReference>
<evidence type="ECO:0000256" key="7">
    <source>
        <dbReference type="ARBA" id="ARBA00023125"/>
    </source>
</evidence>
<comment type="caution">
    <text evidence="11">The sequence shown here is derived from an EMBL/GenBank/DDBJ whole genome shotgun (WGS) entry which is preliminary data.</text>
</comment>
<dbReference type="Proteomes" id="UP001208656">
    <property type="component" value="Unassembled WGS sequence"/>
</dbReference>
<evidence type="ECO:0000313" key="12">
    <source>
        <dbReference type="Proteomes" id="UP001208656"/>
    </source>
</evidence>
<keyword evidence="7" id="KW-0238">DNA-binding</keyword>
<dbReference type="PRINTS" id="PR00045">
    <property type="entry name" value="SIGMA54FCT"/>
</dbReference>
<keyword evidence="2" id="KW-0240">DNA-directed RNA polymerase</keyword>
<sequence length="442" mass="52088">MDMNYGLFQEQTLKLNMTQNLAQAISILQLNMVELTSFIEEIAIENPLLEVETKFYSPLDFGRTKKKRSRKLDEKQPYEALLPDRKQNLYDFLLMQTITFELSDQEKKYLDFLIHNINESGYLEVDLEDASKILNLPIEIGKQMLRLIHELDPAGIGARNLQECLLIQLERKGQLTLKYRYILTKYFHDFAEKKWKNIQRHVDISLKEIQYLYDLIQKLNPRPGLLYSPEKTEYVIPDIILEKEVDGWHIQIVEDLFLNVRFNDEYYTQLIHEQDSKTISYAKDKYRQIQWLKNSIEQRKNTILKIMKGILQKQETYFLDVNATLKPMTMAEIAEKIGVHESTVSRVVKNKYVKTPTGMHALRNLFTNQLSSNYGMNNLSKEAVKKEIQAIIDKEDKTKPFSDNAILSILKDKGIHISRRTITKYRESMNIPSSVKRKRYYV</sequence>
<protein>
    <submittedName>
        <fullName evidence="11">RNA polymerase factor sigma-54</fullName>
    </submittedName>
</protein>
<evidence type="ECO:0000259" key="9">
    <source>
        <dbReference type="Pfam" id="PF04552"/>
    </source>
</evidence>
<dbReference type="PANTHER" id="PTHR32248">
    <property type="entry name" value="RNA POLYMERASE SIGMA-54 FACTOR"/>
    <property type="match status" value="1"/>
</dbReference>
<dbReference type="NCBIfam" id="TIGR02395">
    <property type="entry name" value="rpoN_sigma"/>
    <property type="match status" value="1"/>
</dbReference>
<feature type="domain" description="RNA polymerase sigma factor 54 core-binding" evidence="10">
    <location>
        <begin position="84"/>
        <end position="266"/>
    </location>
</feature>
<dbReference type="PANTHER" id="PTHR32248:SF4">
    <property type="entry name" value="RNA POLYMERASE SIGMA-54 FACTOR"/>
    <property type="match status" value="1"/>
</dbReference>
<evidence type="ECO:0000256" key="8">
    <source>
        <dbReference type="ARBA" id="ARBA00023163"/>
    </source>
</evidence>
<keyword evidence="6" id="KW-0731">Sigma factor</keyword>
<keyword evidence="4" id="KW-0548">Nucleotidyltransferase</keyword>
<keyword evidence="3" id="KW-0808">Transferase</keyword>
<keyword evidence="12" id="KW-1185">Reference proteome</keyword>
<dbReference type="PROSITE" id="PS00718">
    <property type="entry name" value="SIGMA54_2"/>
    <property type="match status" value="1"/>
</dbReference>
<evidence type="ECO:0000256" key="2">
    <source>
        <dbReference type="ARBA" id="ARBA00022478"/>
    </source>
</evidence>
<dbReference type="InterPro" id="IPR038709">
    <property type="entry name" value="RpoN_core-bd_sf"/>
</dbReference>
<dbReference type="PIRSF" id="PIRSF000774">
    <property type="entry name" value="RpoN"/>
    <property type="match status" value="1"/>
</dbReference>
<keyword evidence="8" id="KW-0804">Transcription</keyword>
<dbReference type="InterPro" id="IPR010982">
    <property type="entry name" value="Lambda_DNA-bd_dom_sf"/>
</dbReference>
<dbReference type="EMBL" id="JAOUSE010000003">
    <property type="protein sequence ID" value="MCU9593206.1"/>
    <property type="molecule type" value="Genomic_DNA"/>
</dbReference>
<dbReference type="InterPro" id="IPR000394">
    <property type="entry name" value="RNA_pol_sigma_54"/>
</dbReference>